<dbReference type="AlphaFoldDB" id="A0AAV7S3L7"/>
<dbReference type="InterPro" id="IPR042566">
    <property type="entry name" value="L1_C"/>
</dbReference>
<name>A0AAV7S3L7_PLEWA</name>
<gene>
    <name evidence="1" type="ORF">NDU88_010798</name>
</gene>
<evidence type="ECO:0000313" key="1">
    <source>
        <dbReference type="EMBL" id="KAJ1158104.1"/>
    </source>
</evidence>
<protein>
    <submittedName>
        <fullName evidence="1">Uncharacterized protein</fullName>
    </submittedName>
</protein>
<accession>A0AAV7S3L7</accession>
<evidence type="ECO:0000313" key="2">
    <source>
        <dbReference type="Proteomes" id="UP001066276"/>
    </source>
</evidence>
<dbReference type="EMBL" id="JANPWB010000009">
    <property type="protein sequence ID" value="KAJ1158104.1"/>
    <property type="molecule type" value="Genomic_DNA"/>
</dbReference>
<dbReference type="Gene3D" id="3.30.250.20">
    <property type="entry name" value="L1 transposable element, C-terminal domain"/>
    <property type="match status" value="1"/>
</dbReference>
<comment type="caution">
    <text evidence="1">The sequence shown here is derived from an EMBL/GenBank/DDBJ whole genome shotgun (WGS) entry which is preliminary data.</text>
</comment>
<sequence>MNFQGSDVILQTARKKDPWKIEGQDINIYPDYTAIVQLQSGAFVAVKKVLWQLNLKYALIYTAKQRVERGGKAHFLATPQVAQDWLDVEGLCSDPAQVKDCKEAWKKQARRCRNRRGDRARSATTQEQIIKAQIKTLQDIQQKIPKQQLASACPRIQQHRYGILGVRPRLG</sequence>
<organism evidence="1 2">
    <name type="scientific">Pleurodeles waltl</name>
    <name type="common">Iberian ribbed newt</name>
    <dbReference type="NCBI Taxonomy" id="8319"/>
    <lineage>
        <taxon>Eukaryota</taxon>
        <taxon>Metazoa</taxon>
        <taxon>Chordata</taxon>
        <taxon>Craniata</taxon>
        <taxon>Vertebrata</taxon>
        <taxon>Euteleostomi</taxon>
        <taxon>Amphibia</taxon>
        <taxon>Batrachia</taxon>
        <taxon>Caudata</taxon>
        <taxon>Salamandroidea</taxon>
        <taxon>Salamandridae</taxon>
        <taxon>Pleurodelinae</taxon>
        <taxon>Pleurodeles</taxon>
    </lineage>
</organism>
<proteinExistence type="predicted"/>
<keyword evidence="2" id="KW-1185">Reference proteome</keyword>
<reference evidence="1" key="1">
    <citation type="journal article" date="2022" name="bioRxiv">
        <title>Sequencing and chromosome-scale assembly of the giantPleurodeles waltlgenome.</title>
        <authorList>
            <person name="Brown T."/>
            <person name="Elewa A."/>
            <person name="Iarovenko S."/>
            <person name="Subramanian E."/>
            <person name="Araus A.J."/>
            <person name="Petzold A."/>
            <person name="Susuki M."/>
            <person name="Suzuki K.-i.T."/>
            <person name="Hayashi T."/>
            <person name="Toyoda A."/>
            <person name="Oliveira C."/>
            <person name="Osipova E."/>
            <person name="Leigh N.D."/>
            <person name="Simon A."/>
            <person name="Yun M.H."/>
        </authorList>
    </citation>
    <scope>NUCLEOTIDE SEQUENCE</scope>
    <source>
        <strain evidence="1">20211129_DDA</strain>
        <tissue evidence="1">Liver</tissue>
    </source>
</reference>
<dbReference type="Proteomes" id="UP001066276">
    <property type="component" value="Chromosome 5"/>
</dbReference>